<protein>
    <submittedName>
        <fullName evidence="2">Uncharacterized protein</fullName>
    </submittedName>
</protein>
<dbReference type="AlphaFoldDB" id="A0A7W5FBK2"/>
<gene>
    <name evidence="2" type="ORF">FHS12_005253</name>
</gene>
<keyword evidence="3" id="KW-1185">Reference proteome</keyword>
<feature type="non-terminal residue" evidence="2">
    <location>
        <position position="1"/>
    </location>
</feature>
<reference evidence="2 3" key="1">
    <citation type="submission" date="2020-08" db="EMBL/GenBank/DDBJ databases">
        <title>Genomic Encyclopedia of Type Strains, Phase III (KMG-III): the genomes of soil and plant-associated and newly described type strains.</title>
        <authorList>
            <person name="Whitman W."/>
        </authorList>
    </citation>
    <scope>NUCLEOTIDE SEQUENCE [LARGE SCALE GENOMIC DNA]</scope>
    <source>
        <strain evidence="2 3">CECT 3302</strain>
    </source>
</reference>
<feature type="region of interest" description="Disordered" evidence="1">
    <location>
        <begin position="1"/>
        <end position="58"/>
    </location>
</feature>
<evidence type="ECO:0000256" key="1">
    <source>
        <dbReference type="SAM" id="MobiDB-lite"/>
    </source>
</evidence>
<evidence type="ECO:0000313" key="3">
    <source>
        <dbReference type="Proteomes" id="UP000577707"/>
    </source>
</evidence>
<dbReference type="Proteomes" id="UP000577707">
    <property type="component" value="Unassembled WGS sequence"/>
</dbReference>
<proteinExistence type="predicted"/>
<accession>A0A7W5FBK2</accession>
<evidence type="ECO:0000313" key="2">
    <source>
        <dbReference type="EMBL" id="MBB3092276.1"/>
    </source>
</evidence>
<organism evidence="2 3">
    <name type="scientific">Nocardioides albus</name>
    <dbReference type="NCBI Taxonomy" id="1841"/>
    <lineage>
        <taxon>Bacteria</taxon>
        <taxon>Bacillati</taxon>
        <taxon>Actinomycetota</taxon>
        <taxon>Actinomycetes</taxon>
        <taxon>Propionibacteriales</taxon>
        <taxon>Nocardioidaceae</taxon>
        <taxon>Nocardioides</taxon>
    </lineage>
</organism>
<dbReference type="EMBL" id="JACHXG010000019">
    <property type="protein sequence ID" value="MBB3092276.1"/>
    <property type="molecule type" value="Genomic_DNA"/>
</dbReference>
<name>A0A7W5FBK2_9ACTN</name>
<comment type="caution">
    <text evidence="2">The sequence shown here is derived from an EMBL/GenBank/DDBJ whole genome shotgun (WGS) entry which is preliminary data.</text>
</comment>
<feature type="compositionally biased region" description="Low complexity" evidence="1">
    <location>
        <begin position="26"/>
        <end position="40"/>
    </location>
</feature>
<sequence>PSAGAAPPAGGGGVGAPVPPPPPPDGSDVSADVPDVSAAGGQPTKTADALASSGPTGS</sequence>